<organism evidence="1 2">
    <name type="scientific">Lecanosticta acicola</name>
    <dbReference type="NCBI Taxonomy" id="111012"/>
    <lineage>
        <taxon>Eukaryota</taxon>
        <taxon>Fungi</taxon>
        <taxon>Dikarya</taxon>
        <taxon>Ascomycota</taxon>
        <taxon>Pezizomycotina</taxon>
        <taxon>Dothideomycetes</taxon>
        <taxon>Dothideomycetidae</taxon>
        <taxon>Mycosphaerellales</taxon>
        <taxon>Mycosphaerellaceae</taxon>
        <taxon>Lecanosticta</taxon>
    </lineage>
</organism>
<dbReference type="EMBL" id="CAVMBE010000111">
    <property type="protein sequence ID" value="CAK4034300.1"/>
    <property type="molecule type" value="Genomic_DNA"/>
</dbReference>
<dbReference type="Gene3D" id="3.40.50.150">
    <property type="entry name" value="Vaccinia Virus protein VP39"/>
    <property type="match status" value="1"/>
</dbReference>
<dbReference type="Proteomes" id="UP001296104">
    <property type="component" value="Unassembled WGS sequence"/>
</dbReference>
<comment type="caution">
    <text evidence="1">The sequence shown here is derived from an EMBL/GenBank/DDBJ whole genome shotgun (WGS) entry which is preliminary data.</text>
</comment>
<dbReference type="CDD" id="cd02440">
    <property type="entry name" value="AdoMet_MTases"/>
    <property type="match status" value="1"/>
</dbReference>
<proteinExistence type="predicted"/>
<evidence type="ECO:0000313" key="1">
    <source>
        <dbReference type="EMBL" id="CAK4034300.1"/>
    </source>
</evidence>
<dbReference type="InterPro" id="IPR029063">
    <property type="entry name" value="SAM-dependent_MTases_sf"/>
</dbReference>
<evidence type="ECO:0000313" key="2">
    <source>
        <dbReference type="Proteomes" id="UP001296104"/>
    </source>
</evidence>
<keyword evidence="2" id="KW-1185">Reference proteome</keyword>
<dbReference type="PANTHER" id="PTHR43591">
    <property type="entry name" value="METHYLTRANSFERASE"/>
    <property type="match status" value="1"/>
</dbReference>
<protein>
    <recommendedName>
        <fullName evidence="3">Methyltransferase domain-containing protein</fullName>
    </recommendedName>
</protein>
<dbReference type="GO" id="GO:0008168">
    <property type="term" value="F:methyltransferase activity"/>
    <property type="evidence" value="ECO:0007669"/>
    <property type="project" value="TreeGrafter"/>
</dbReference>
<sequence length="301" mass="33924">MSNSGPFTINDAFIKSTVSKDGAVYIFDPAQKAEHERLELQHHALEQLMLGKLIHAPVSSTPRRILDIGCGTGATTVRLAKEYPDAQIIGIDQATVPPIHEKPENARYLEGRFDESVEAGSLETGTFDLIFARFLVAGVQDWRKHFAICKELLAPGGWMEFQEPSVFVHYSADSMDVPIDGDWHWPKAVHDSACKRFGIDLRVGERLESLFNDAGLLDVGMRRYPFVLHPWPARPETKAQGEYFQKYAPEINRKAIGYYCQEDLGPEEIVSMQRESDETCFAGYVEGMHNRVYACWGWKGA</sequence>
<name>A0AAI9EFJ7_9PEZI</name>
<dbReference type="SUPFAM" id="SSF53335">
    <property type="entry name" value="S-adenosyl-L-methionine-dependent methyltransferases"/>
    <property type="match status" value="1"/>
</dbReference>
<dbReference type="Pfam" id="PF13489">
    <property type="entry name" value="Methyltransf_23"/>
    <property type="match status" value="1"/>
</dbReference>
<evidence type="ECO:0008006" key="3">
    <source>
        <dbReference type="Google" id="ProtNLM"/>
    </source>
</evidence>
<dbReference type="AlphaFoldDB" id="A0AAI9EFJ7"/>
<accession>A0AAI9EFJ7</accession>
<gene>
    <name evidence="1" type="ORF">LECACI_7A009458</name>
</gene>
<dbReference type="PANTHER" id="PTHR43591:SF24">
    <property type="entry name" value="2-METHOXY-6-POLYPRENYL-1,4-BENZOQUINOL METHYLASE, MITOCHONDRIAL"/>
    <property type="match status" value="1"/>
</dbReference>
<reference evidence="1" key="1">
    <citation type="submission" date="2023-11" db="EMBL/GenBank/DDBJ databases">
        <authorList>
            <person name="Alioto T."/>
            <person name="Alioto T."/>
            <person name="Gomez Garrido J."/>
        </authorList>
    </citation>
    <scope>NUCLEOTIDE SEQUENCE</scope>
</reference>